<dbReference type="Gene3D" id="3.30.420.10">
    <property type="entry name" value="Ribonuclease H-like superfamily/Ribonuclease H"/>
    <property type="match status" value="1"/>
</dbReference>
<name>A0A8C4NGQ6_EPTBU</name>
<feature type="compositionally biased region" description="Polar residues" evidence="1">
    <location>
        <begin position="540"/>
        <end position="550"/>
    </location>
</feature>
<dbReference type="Pfam" id="PF13358">
    <property type="entry name" value="DDE_3"/>
    <property type="match status" value="1"/>
</dbReference>
<dbReference type="Proteomes" id="UP000694388">
    <property type="component" value="Unplaced"/>
</dbReference>
<reference evidence="3" key="1">
    <citation type="submission" date="2025-08" db="UniProtKB">
        <authorList>
            <consortium name="Ensembl"/>
        </authorList>
    </citation>
    <scope>IDENTIFICATION</scope>
</reference>
<evidence type="ECO:0000313" key="4">
    <source>
        <dbReference type="Proteomes" id="UP000694388"/>
    </source>
</evidence>
<feature type="region of interest" description="Disordered" evidence="1">
    <location>
        <begin position="527"/>
        <end position="581"/>
    </location>
</feature>
<evidence type="ECO:0000259" key="2">
    <source>
        <dbReference type="Pfam" id="PF13358"/>
    </source>
</evidence>
<feature type="region of interest" description="Disordered" evidence="1">
    <location>
        <begin position="83"/>
        <end position="135"/>
    </location>
</feature>
<dbReference type="InterPro" id="IPR036397">
    <property type="entry name" value="RNaseH_sf"/>
</dbReference>
<dbReference type="AlphaFoldDB" id="A0A8C4NGQ6"/>
<feature type="compositionally biased region" description="Basic and acidic residues" evidence="1">
    <location>
        <begin position="187"/>
        <end position="199"/>
    </location>
</feature>
<dbReference type="InterPro" id="IPR038717">
    <property type="entry name" value="Tc1-like_DDE_dom"/>
</dbReference>
<feature type="compositionally biased region" description="Basic and acidic residues" evidence="1">
    <location>
        <begin position="302"/>
        <end position="318"/>
    </location>
</feature>
<feature type="region of interest" description="Disordered" evidence="1">
    <location>
        <begin position="456"/>
        <end position="477"/>
    </location>
</feature>
<protein>
    <recommendedName>
        <fullName evidence="2">Tc1-like transposase DDE domain-containing protein</fullName>
    </recommendedName>
</protein>
<accession>A0A8C4NGQ6</accession>
<dbReference type="GO" id="GO:0003676">
    <property type="term" value="F:nucleic acid binding"/>
    <property type="evidence" value="ECO:0007669"/>
    <property type="project" value="InterPro"/>
</dbReference>
<feature type="region of interest" description="Disordered" evidence="1">
    <location>
        <begin position="180"/>
        <end position="230"/>
    </location>
</feature>
<dbReference type="Ensembl" id="ENSEBUT00000003039.1">
    <property type="protein sequence ID" value="ENSEBUP00000002682.1"/>
    <property type="gene ID" value="ENSEBUG00000002050.1"/>
</dbReference>
<proteinExistence type="predicted"/>
<feature type="compositionally biased region" description="Low complexity" evidence="1">
    <location>
        <begin position="319"/>
        <end position="339"/>
    </location>
</feature>
<feature type="region of interest" description="Disordered" evidence="1">
    <location>
        <begin position="394"/>
        <end position="417"/>
    </location>
</feature>
<keyword evidence="4" id="KW-1185">Reference proteome</keyword>
<dbReference type="GeneTree" id="ENSGT01150000286933"/>
<organism evidence="3 4">
    <name type="scientific">Eptatretus burgeri</name>
    <name type="common">Inshore hagfish</name>
    <dbReference type="NCBI Taxonomy" id="7764"/>
    <lineage>
        <taxon>Eukaryota</taxon>
        <taxon>Metazoa</taxon>
        <taxon>Chordata</taxon>
        <taxon>Craniata</taxon>
        <taxon>Vertebrata</taxon>
        <taxon>Cyclostomata</taxon>
        <taxon>Myxini</taxon>
        <taxon>Myxiniformes</taxon>
        <taxon>Myxinidae</taxon>
        <taxon>Eptatretinae</taxon>
        <taxon>Eptatretus</taxon>
    </lineage>
</organism>
<feature type="compositionally biased region" description="Basic and acidic residues" evidence="1">
    <location>
        <begin position="212"/>
        <end position="230"/>
    </location>
</feature>
<feature type="domain" description="Tc1-like transposase DDE" evidence="2">
    <location>
        <begin position="711"/>
        <end position="754"/>
    </location>
</feature>
<feature type="region of interest" description="Disordered" evidence="1">
    <location>
        <begin position="302"/>
        <end position="347"/>
    </location>
</feature>
<sequence>MSPEECVRRRNVRRKARRETRRVLSQLFLKQLQEMDSSNLTKEENDYNGCLDNGNYNTLLPNQGQKQDNVLEGLNGQMHCTPMLQTGKRGNDNTVTEYDESDIQDEPACPAGPEGTSSNQSKAAMNSGHSFESPATAEVGIEEEGDWQGSMGEHAILHEAEVIDRVVAEKLHMKSILQGEEASLGTSHEDQNLDRHQGEGKTSSLPLNTLERSAEEHVRERNMRKNARHDARRVTHQAFLKRLLEMDSSNLANEEHDYVGCLDNDNYDMLVPNQGQKQNIVLEYLNGQMHCTPILQAETRKNDKTVTEFHKSDIHREPASQAEPGGSSSQPSSNPSKAAMNSGHSFENPATAEVGIEEEGDWQGSMEEHEILHEAEVTGRVSENLGMKSMLQGEEASLGTSHEDQNLDRNQSEGKTSNLLLNTWERTAEKRVRGRNMRKNARHDARRVTHQAFLKRLQQMDSSKRTEEENDGNDFLDNDNFHILVANQGQEEDNVLEDLNGQMHCTPILQTGMRRNDKTVTEYDKNDIQGEPASQADPEGTSSQPLSNRSKAAMNSGHSFENPATAEGGSEEEEDGQGSMEENEMLHEADAIDRIITEKLGMKFMLQGEEFSLDTSDEENDLYRIDDHVDGCVHVRCLPGEVMAPGCTVGRRQAGGGSVMVWAMFYWETLRPAIHVDVNLTHVTYRDIVANQVHPFMAMVFPDGSGLFQQDNTPCHTAHNVQEWFEEHDEVFTVLPWPPNSPDPNPIEHLWDVLD</sequence>
<evidence type="ECO:0000313" key="3">
    <source>
        <dbReference type="Ensembl" id="ENSEBUP00000002682.1"/>
    </source>
</evidence>
<feature type="compositionally biased region" description="Polar residues" evidence="1">
    <location>
        <begin position="200"/>
        <end position="211"/>
    </location>
</feature>
<feature type="compositionally biased region" description="Basic and acidic residues" evidence="1">
    <location>
        <begin position="401"/>
        <end position="412"/>
    </location>
</feature>
<evidence type="ECO:0000256" key="1">
    <source>
        <dbReference type="SAM" id="MobiDB-lite"/>
    </source>
</evidence>
<feature type="compositionally biased region" description="Polar residues" evidence="1">
    <location>
        <begin position="115"/>
        <end position="130"/>
    </location>
</feature>
<reference evidence="3" key="2">
    <citation type="submission" date="2025-09" db="UniProtKB">
        <authorList>
            <consortium name="Ensembl"/>
        </authorList>
    </citation>
    <scope>IDENTIFICATION</scope>
</reference>
<feature type="compositionally biased region" description="Acidic residues" evidence="1">
    <location>
        <begin position="468"/>
        <end position="477"/>
    </location>
</feature>